<evidence type="ECO:0000313" key="1">
    <source>
        <dbReference type="EMBL" id="ESU35914.1"/>
    </source>
</evidence>
<dbReference type="EMBL" id="AHGT01000063">
    <property type="protein sequence ID" value="ESU35914.1"/>
    <property type="molecule type" value="Genomic_DNA"/>
</dbReference>
<protein>
    <submittedName>
        <fullName evidence="1">Uncharacterized protein</fullName>
    </submittedName>
</protein>
<name>V6TB03_GIAIN</name>
<proteinExistence type="predicted"/>
<sequence length="350" mass="38958">VHRGKMLCSDQNLHGRDLASVTSPLRLVGEGGRRLVFRRNKELILISKVSTASDESFEQTIGGLFPLFPWKPSRITESLSQELNAFPLQVRAKRYAGTAFPRPSPGETCLSYTGVHDLLTVVCIKPHFPSKGGWIESFSLQRKTDAGQHFCDCLARGAFYKACTSKDRLVHWLNTAYICGLNHGSNHLTVYDFASDASALSSSETDELFGAVACALTGGNNSVCIQIYKLIHMLEALQRVSSSTHLQNVVSAKEYAHFSSNYRTLSHRAIEIATQLYAGEKLPPYDKLPYVDKLVCILLFKTLSDASLLFYLSKSDEKVQWYLTDLALKSAERVGKWAFASAANDKHREQ</sequence>
<reference evidence="1" key="1">
    <citation type="submission" date="2012-02" db="EMBL/GenBank/DDBJ databases">
        <authorList>
            <person name="Feng W."/>
            <person name="Liu Z."/>
            <person name="Li S."/>
            <person name="Tang W."/>
            <person name="Yang J."/>
        </authorList>
    </citation>
    <scope>NUCLEOTIDE SEQUENCE</scope>
    <source>
        <strain evidence="1">DH</strain>
    </source>
</reference>
<dbReference type="AlphaFoldDB" id="V6TB03"/>
<accession>V6TB03</accession>
<dbReference type="VEuPathDB" id="GiardiaDB:GL50581_3645"/>
<reference evidence="1" key="2">
    <citation type="journal article" date="2013" name="Genome Biol. Evol.">
        <title>Genome sequencing of Giardia lamblia genotypes A2 and B isolates (DH and GS) and comparative analysis with the genomes of genotypes A1 and E (WB and Pig).</title>
        <authorList>
            <person name="Adam R.D."/>
            <person name="Dahlstrom E.W."/>
            <person name="Martens C.A."/>
            <person name="Bruno D.P."/>
            <person name="Barbian K.D."/>
            <person name="Ricklefs S.M."/>
            <person name="Hernandez M.M."/>
            <person name="Narla N.P."/>
            <person name="Patel R.B."/>
            <person name="Porcella S.F."/>
            <person name="Nash T.E."/>
        </authorList>
    </citation>
    <scope>NUCLEOTIDE SEQUENCE [LARGE SCALE GENOMIC DNA]</scope>
    <source>
        <strain evidence="1">DH</strain>
    </source>
</reference>
<dbReference type="Proteomes" id="UP000018320">
    <property type="component" value="Unassembled WGS sequence"/>
</dbReference>
<comment type="caution">
    <text evidence="1">The sequence shown here is derived from an EMBL/GenBank/DDBJ whole genome shotgun (WGS) entry which is preliminary data.</text>
</comment>
<gene>
    <name evidence="1" type="ORF">DHA2_153470</name>
</gene>
<dbReference type="VEuPathDB" id="GiardiaDB:DHA2_153470"/>
<organism evidence="1">
    <name type="scientific">Giardia intestinalis</name>
    <name type="common">Giardia lamblia</name>
    <dbReference type="NCBI Taxonomy" id="5741"/>
    <lineage>
        <taxon>Eukaryota</taxon>
        <taxon>Metamonada</taxon>
        <taxon>Diplomonadida</taxon>
        <taxon>Hexamitidae</taxon>
        <taxon>Giardiinae</taxon>
        <taxon>Giardia</taxon>
    </lineage>
</organism>
<dbReference type="VEuPathDB" id="GiardiaDB:GL50803_0026589"/>
<feature type="non-terminal residue" evidence="1">
    <location>
        <position position="1"/>
    </location>
</feature>